<protein>
    <submittedName>
        <fullName evidence="1">Uncharacterized protein</fullName>
    </submittedName>
</protein>
<proteinExistence type="predicted"/>
<dbReference type="RefSeq" id="WP_175364299.1">
    <property type="nucleotide sequence ID" value="NZ_CP092423.2"/>
</dbReference>
<dbReference type="AlphaFoldDB" id="A0A0E4GW58"/>
<reference evidence="2" key="2">
    <citation type="submission" date="2022-08" db="EMBL/GenBank/DDBJ databases">
        <title>Complete genome sequence of 14 non-tuberculosis mycobacteria type-strains.</title>
        <authorList>
            <person name="Igarashi Y."/>
            <person name="Osugi A."/>
            <person name="Mitarai S."/>
        </authorList>
    </citation>
    <scope>NUCLEOTIDE SEQUENCE</scope>
    <source>
        <strain evidence="2">ATCC 51985</strain>
    </source>
</reference>
<name>A0A0E4GW58_MYCLN</name>
<reference evidence="1 3" key="1">
    <citation type="submission" date="2015-03" db="EMBL/GenBank/DDBJ databases">
        <authorList>
            <person name="Urmite Genomes"/>
        </authorList>
    </citation>
    <scope>NUCLEOTIDE SEQUENCE [LARGE SCALE GENOMIC DNA]</scope>
    <source>
        <strain evidence="1 3">CSUR P1491</strain>
    </source>
</reference>
<keyword evidence="4" id="KW-1185">Reference proteome</keyword>
<evidence type="ECO:0000313" key="3">
    <source>
        <dbReference type="Proteomes" id="UP000199251"/>
    </source>
</evidence>
<evidence type="ECO:0000313" key="2">
    <source>
        <dbReference type="EMBL" id="ULP43652.1"/>
    </source>
</evidence>
<dbReference type="EMBL" id="CTEE01000001">
    <property type="protein sequence ID" value="CQD08479.1"/>
    <property type="molecule type" value="Genomic_DNA"/>
</dbReference>
<gene>
    <name evidence="1" type="ORF">BN1232_01522</name>
    <name evidence="2" type="ORF">MJO58_06695</name>
</gene>
<sequence>MISDTFEVGVAGAVLSAWTFHAAHAAVTAAGAKHRAAATDAFVDRGTT</sequence>
<dbReference type="Proteomes" id="UP001055171">
    <property type="component" value="Chromosome"/>
</dbReference>
<organism evidence="1 3">
    <name type="scientific">Mycobacterium lentiflavum</name>
    <dbReference type="NCBI Taxonomy" id="141349"/>
    <lineage>
        <taxon>Bacteria</taxon>
        <taxon>Bacillati</taxon>
        <taxon>Actinomycetota</taxon>
        <taxon>Actinomycetes</taxon>
        <taxon>Mycobacteriales</taxon>
        <taxon>Mycobacteriaceae</taxon>
        <taxon>Mycobacterium</taxon>
        <taxon>Mycobacterium simiae complex</taxon>
    </lineage>
</organism>
<dbReference type="STRING" id="141349.BN1232_01522"/>
<dbReference type="EMBL" id="CP092423">
    <property type="protein sequence ID" value="ULP43652.1"/>
    <property type="molecule type" value="Genomic_DNA"/>
</dbReference>
<accession>A0A0E4GW58</accession>
<dbReference type="Proteomes" id="UP000199251">
    <property type="component" value="Unassembled WGS sequence"/>
</dbReference>
<evidence type="ECO:0000313" key="1">
    <source>
        <dbReference type="EMBL" id="CQD08479.1"/>
    </source>
</evidence>
<evidence type="ECO:0000313" key="4">
    <source>
        <dbReference type="Proteomes" id="UP001055171"/>
    </source>
</evidence>